<dbReference type="InterPro" id="IPR038175">
    <property type="entry name" value="CBM21_dom_sf"/>
</dbReference>
<feature type="domain" description="CBM21" evidence="4">
    <location>
        <begin position="159"/>
        <end position="270"/>
    </location>
</feature>
<sequence length="332" mass="37842">MCSMIDYEMFLPHSPPVFSHSPPTSFLSDFASFPRLQRSSSCRQTQHSFTIYPKAVAAPVVSPKRPCLVIRPNEDSFSSSSDEDPTSPTKLKKKVVFADDKGMSLTHVRVMTEPSNVPPLWSMRFLAEVTQGVTAEPEVRKEPWEVTFPQPASDYVTFRKKLDTMMVSLENVIVKEADEQVVGTVKVKNLAFHKEVFVRMSIDEWKTHEDAFCNFVPNNLPGTGTYVVFDTFSFKINLPPKSRRVEFCVCFKCEGLEYWDSNDSANYIIVKKAMNPIHRSLSENSIYDKKKNVQAPNGVKIENKCRDASQAKLDSWAQFASWNHLENSSPYW</sequence>
<evidence type="ECO:0000256" key="1">
    <source>
        <dbReference type="ARBA" id="ARBA00022600"/>
    </source>
</evidence>
<name>A0A834IRU0_RHYFE</name>
<protein>
    <recommendedName>
        <fullName evidence="3">Protein phosphatase 1 regulatory subunit</fullName>
    </recommendedName>
</protein>
<evidence type="ECO:0000256" key="3">
    <source>
        <dbReference type="PIRNR" id="PIRNR038207"/>
    </source>
</evidence>
<dbReference type="InterPro" id="IPR005036">
    <property type="entry name" value="CBM21_dom"/>
</dbReference>
<reference evidence="5" key="1">
    <citation type="submission" date="2020-08" db="EMBL/GenBank/DDBJ databases">
        <title>Genome sequencing and assembly of the red palm weevil Rhynchophorus ferrugineus.</title>
        <authorList>
            <person name="Dias G.B."/>
            <person name="Bergman C.M."/>
            <person name="Manee M."/>
        </authorList>
    </citation>
    <scope>NUCLEOTIDE SEQUENCE</scope>
    <source>
        <strain evidence="5">AA-2017</strain>
        <tissue evidence="5">Whole larva</tissue>
    </source>
</reference>
<dbReference type="GO" id="GO:0005979">
    <property type="term" value="P:regulation of glycogen biosynthetic process"/>
    <property type="evidence" value="ECO:0007669"/>
    <property type="project" value="TreeGrafter"/>
</dbReference>
<dbReference type="Gene3D" id="2.60.40.2440">
    <property type="entry name" value="Carbohydrate binding type-21 domain"/>
    <property type="match status" value="1"/>
</dbReference>
<dbReference type="Pfam" id="PF03370">
    <property type="entry name" value="CBM_21"/>
    <property type="match status" value="1"/>
</dbReference>
<dbReference type="OrthoDB" id="1881at2759"/>
<keyword evidence="6" id="KW-1185">Reference proteome</keyword>
<dbReference type="PANTHER" id="PTHR12307:SF48">
    <property type="entry name" value="PROTEIN PHOSPHATASE 1 REGULATORY SUBUNIT"/>
    <property type="match status" value="1"/>
</dbReference>
<dbReference type="Proteomes" id="UP000625711">
    <property type="component" value="Unassembled WGS sequence"/>
</dbReference>
<dbReference type="GO" id="GO:0000164">
    <property type="term" value="C:protein phosphatase type 1 complex"/>
    <property type="evidence" value="ECO:0007669"/>
    <property type="project" value="TreeGrafter"/>
</dbReference>
<dbReference type="PIRSF" id="PIRSF038207">
    <property type="entry name" value="PP1_GT_animal"/>
    <property type="match status" value="1"/>
</dbReference>
<keyword evidence="2 3" id="KW-0119">Carbohydrate metabolism</keyword>
<evidence type="ECO:0000256" key="2">
    <source>
        <dbReference type="ARBA" id="ARBA00023277"/>
    </source>
</evidence>
<comment type="caution">
    <text evidence="5">The sequence shown here is derived from an EMBL/GenBank/DDBJ whole genome shotgun (WGS) entry which is preliminary data.</text>
</comment>
<accession>A0A834IRU0</accession>
<gene>
    <name evidence="5" type="ORF">GWI33_002300</name>
</gene>
<evidence type="ECO:0000259" key="4">
    <source>
        <dbReference type="PROSITE" id="PS51159"/>
    </source>
</evidence>
<evidence type="ECO:0000313" key="6">
    <source>
        <dbReference type="Proteomes" id="UP000625711"/>
    </source>
</evidence>
<dbReference type="GO" id="GO:0005977">
    <property type="term" value="P:glycogen metabolic process"/>
    <property type="evidence" value="ECO:0007669"/>
    <property type="project" value="UniProtKB-KW"/>
</dbReference>
<proteinExistence type="predicted"/>
<dbReference type="GO" id="GO:0008157">
    <property type="term" value="F:protein phosphatase 1 binding"/>
    <property type="evidence" value="ECO:0007669"/>
    <property type="project" value="TreeGrafter"/>
</dbReference>
<evidence type="ECO:0000313" key="5">
    <source>
        <dbReference type="EMBL" id="KAF7282578.1"/>
    </source>
</evidence>
<keyword evidence="1 3" id="KW-0321">Glycogen metabolism</keyword>
<dbReference type="EMBL" id="JAACXV010000164">
    <property type="protein sequence ID" value="KAF7282578.1"/>
    <property type="molecule type" value="Genomic_DNA"/>
</dbReference>
<dbReference type="AlphaFoldDB" id="A0A834IRU0"/>
<dbReference type="GO" id="GO:2001069">
    <property type="term" value="F:glycogen binding"/>
    <property type="evidence" value="ECO:0007669"/>
    <property type="project" value="TreeGrafter"/>
</dbReference>
<dbReference type="PROSITE" id="PS51159">
    <property type="entry name" value="CBM21"/>
    <property type="match status" value="1"/>
</dbReference>
<dbReference type="PANTHER" id="PTHR12307">
    <property type="entry name" value="PROTEIN PHOSPHATASE 1 REGULATORY SUBUNIT"/>
    <property type="match status" value="1"/>
</dbReference>
<dbReference type="InterPro" id="IPR017434">
    <property type="entry name" value="Pase-1_reg-su_3B/C/D_met"/>
</dbReference>
<dbReference type="InterPro" id="IPR050782">
    <property type="entry name" value="PP1_regulatory_subunit_3"/>
</dbReference>
<organism evidence="5 6">
    <name type="scientific">Rhynchophorus ferrugineus</name>
    <name type="common">Red palm weevil</name>
    <name type="synonym">Curculio ferrugineus</name>
    <dbReference type="NCBI Taxonomy" id="354439"/>
    <lineage>
        <taxon>Eukaryota</taxon>
        <taxon>Metazoa</taxon>
        <taxon>Ecdysozoa</taxon>
        <taxon>Arthropoda</taxon>
        <taxon>Hexapoda</taxon>
        <taxon>Insecta</taxon>
        <taxon>Pterygota</taxon>
        <taxon>Neoptera</taxon>
        <taxon>Endopterygota</taxon>
        <taxon>Coleoptera</taxon>
        <taxon>Polyphaga</taxon>
        <taxon>Cucujiformia</taxon>
        <taxon>Curculionidae</taxon>
        <taxon>Dryophthorinae</taxon>
        <taxon>Rhynchophorus</taxon>
    </lineage>
</organism>